<dbReference type="OrthoDB" id="9795496at2"/>
<reference evidence="7 8" key="1">
    <citation type="submission" date="2019-06" db="EMBL/GenBank/DDBJ databases">
        <title>Sequencing the genomes of 1000 actinobacteria strains.</title>
        <authorList>
            <person name="Klenk H.-P."/>
        </authorList>
    </citation>
    <scope>NUCLEOTIDE SEQUENCE [LARGE SCALE GENOMIC DNA]</scope>
    <source>
        <strain evidence="7 8">DSM 43186</strain>
    </source>
</reference>
<dbReference type="GO" id="GO:0016020">
    <property type="term" value="C:membrane"/>
    <property type="evidence" value="ECO:0007669"/>
    <property type="project" value="UniProtKB-SubCell"/>
</dbReference>
<comment type="caution">
    <text evidence="7">The sequence shown here is derived from an EMBL/GenBank/DDBJ whole genome shotgun (WGS) entry which is preliminary data.</text>
</comment>
<proteinExistence type="inferred from homology"/>
<keyword evidence="4 6" id="KW-1133">Transmembrane helix</keyword>
<sequence>MADHAHNRRVLRYLLRTAPAVGAAAALGGIATDPGSSWYRRLRKPRWQPPPAAFGVVWPVLYGLIAYGGARALAATGENGENGERGAVARALAVNLALNAAWTPLFFRAHAPRLALADLAALNASNLDLLRRFGRADRRAAAALTPYLAWTAFATALNATIAARNPDKRRTRIPGWWRRTF</sequence>
<organism evidence="7 8">
    <name type="scientific">Thermopolyspora flexuosa</name>
    <dbReference type="NCBI Taxonomy" id="103836"/>
    <lineage>
        <taxon>Bacteria</taxon>
        <taxon>Bacillati</taxon>
        <taxon>Actinomycetota</taxon>
        <taxon>Actinomycetes</taxon>
        <taxon>Streptosporangiales</taxon>
        <taxon>Streptosporangiaceae</taxon>
        <taxon>Thermopolyspora</taxon>
    </lineage>
</organism>
<dbReference type="InterPro" id="IPR004307">
    <property type="entry name" value="TspO_MBR"/>
</dbReference>
<keyword evidence="8" id="KW-1185">Reference proteome</keyword>
<dbReference type="InterPro" id="IPR038330">
    <property type="entry name" value="TspO/MBR-related_sf"/>
</dbReference>
<keyword evidence="3 6" id="KW-0812">Transmembrane</keyword>
<evidence type="ECO:0000256" key="5">
    <source>
        <dbReference type="ARBA" id="ARBA00023136"/>
    </source>
</evidence>
<dbReference type="PANTHER" id="PTHR10057:SF0">
    <property type="entry name" value="TRANSLOCATOR PROTEIN"/>
    <property type="match status" value="1"/>
</dbReference>
<feature type="transmembrane region" description="Helical" evidence="6">
    <location>
        <begin position="87"/>
        <end position="107"/>
    </location>
</feature>
<evidence type="ECO:0000256" key="3">
    <source>
        <dbReference type="ARBA" id="ARBA00022692"/>
    </source>
</evidence>
<comment type="subcellular location">
    <subcellularLocation>
        <location evidence="1">Membrane</location>
        <topology evidence="1">Multi-pass membrane protein</topology>
    </subcellularLocation>
</comment>
<evidence type="ECO:0000313" key="8">
    <source>
        <dbReference type="Proteomes" id="UP000319213"/>
    </source>
</evidence>
<feature type="transmembrane region" description="Helical" evidence="6">
    <location>
        <begin position="13"/>
        <end position="32"/>
    </location>
</feature>
<feature type="transmembrane region" description="Helical" evidence="6">
    <location>
        <begin position="140"/>
        <end position="163"/>
    </location>
</feature>
<dbReference type="GO" id="GO:0033013">
    <property type="term" value="P:tetrapyrrole metabolic process"/>
    <property type="evidence" value="ECO:0007669"/>
    <property type="project" value="UniProtKB-ARBA"/>
</dbReference>
<accession>A0A543J2C4</accession>
<dbReference type="CDD" id="cd15904">
    <property type="entry name" value="TSPO_MBR"/>
    <property type="match status" value="1"/>
</dbReference>
<feature type="transmembrane region" description="Helical" evidence="6">
    <location>
        <begin position="52"/>
        <end position="75"/>
    </location>
</feature>
<name>A0A543J2C4_9ACTN</name>
<protein>
    <submittedName>
        <fullName evidence="7">TspO/MBR related protein</fullName>
    </submittedName>
</protein>
<dbReference type="AlphaFoldDB" id="A0A543J2C4"/>
<evidence type="ECO:0000313" key="7">
    <source>
        <dbReference type="EMBL" id="TQM76977.1"/>
    </source>
</evidence>
<gene>
    <name evidence="7" type="ORF">FHX40_3729</name>
</gene>
<comment type="similarity">
    <text evidence="2">Belongs to the TspO/BZRP family.</text>
</comment>
<evidence type="ECO:0000256" key="6">
    <source>
        <dbReference type="SAM" id="Phobius"/>
    </source>
</evidence>
<evidence type="ECO:0000256" key="4">
    <source>
        <dbReference type="ARBA" id="ARBA00022989"/>
    </source>
</evidence>
<dbReference type="Pfam" id="PF03073">
    <property type="entry name" value="TspO_MBR"/>
    <property type="match status" value="1"/>
</dbReference>
<evidence type="ECO:0000256" key="1">
    <source>
        <dbReference type="ARBA" id="ARBA00004141"/>
    </source>
</evidence>
<keyword evidence="5 6" id="KW-0472">Membrane</keyword>
<dbReference type="FunFam" id="1.20.1260.100:FF:000001">
    <property type="entry name" value="translocator protein 2"/>
    <property type="match status" value="1"/>
</dbReference>
<dbReference type="RefSeq" id="WP_142260776.1">
    <property type="nucleotide sequence ID" value="NZ_BMPV01000005.1"/>
</dbReference>
<evidence type="ECO:0000256" key="2">
    <source>
        <dbReference type="ARBA" id="ARBA00007524"/>
    </source>
</evidence>
<dbReference type="Proteomes" id="UP000319213">
    <property type="component" value="Unassembled WGS sequence"/>
</dbReference>
<dbReference type="PIRSF" id="PIRSF005859">
    <property type="entry name" value="PBR"/>
    <property type="match status" value="1"/>
</dbReference>
<dbReference type="EMBL" id="VFPQ01000001">
    <property type="protein sequence ID" value="TQM76977.1"/>
    <property type="molecule type" value="Genomic_DNA"/>
</dbReference>
<dbReference type="Gene3D" id="1.20.1260.100">
    <property type="entry name" value="TspO/MBR protein"/>
    <property type="match status" value="1"/>
</dbReference>
<dbReference type="PANTHER" id="PTHR10057">
    <property type="entry name" value="PERIPHERAL-TYPE BENZODIAZEPINE RECEPTOR"/>
    <property type="match status" value="1"/>
</dbReference>